<feature type="compositionally biased region" description="Basic and acidic residues" evidence="6">
    <location>
        <begin position="328"/>
        <end position="347"/>
    </location>
</feature>
<dbReference type="KEGG" id="dci:103511370"/>
<dbReference type="Gene3D" id="2.60.40.150">
    <property type="entry name" value="C2 domain"/>
    <property type="match status" value="1"/>
</dbReference>
<dbReference type="GeneID" id="103511370"/>
<keyword evidence="5" id="KW-0653">Protein transport</keyword>
<feature type="compositionally biased region" description="Basic and acidic residues" evidence="6">
    <location>
        <begin position="300"/>
        <end position="319"/>
    </location>
</feature>
<feature type="compositionally biased region" description="Pro residues" evidence="6">
    <location>
        <begin position="283"/>
        <end position="297"/>
    </location>
</feature>
<dbReference type="GO" id="GO:0045055">
    <property type="term" value="P:regulated exocytosis"/>
    <property type="evidence" value="ECO:0007669"/>
    <property type="project" value="TreeGrafter"/>
</dbReference>
<dbReference type="PROSITE" id="PS50004">
    <property type="entry name" value="C2"/>
    <property type="match status" value="1"/>
</dbReference>
<evidence type="ECO:0000313" key="12">
    <source>
        <dbReference type="RefSeq" id="XP_017300449.1"/>
    </source>
</evidence>
<keyword evidence="3" id="KW-0597">Phosphoprotein</keyword>
<feature type="compositionally biased region" description="Polar residues" evidence="6">
    <location>
        <begin position="252"/>
        <end position="261"/>
    </location>
</feature>
<dbReference type="Proteomes" id="UP000079169">
    <property type="component" value="Unplaced"/>
</dbReference>
<feature type="domain" description="FIP-RBD" evidence="8">
    <location>
        <begin position="445"/>
        <end position="507"/>
    </location>
</feature>
<dbReference type="PROSITE" id="PS51511">
    <property type="entry name" value="FIP_RBD"/>
    <property type="match status" value="1"/>
</dbReference>
<evidence type="ECO:0000256" key="5">
    <source>
        <dbReference type="ARBA" id="ARBA00022927"/>
    </source>
</evidence>
<feature type="compositionally biased region" description="Basic and acidic residues" evidence="6">
    <location>
        <begin position="409"/>
        <end position="438"/>
    </location>
</feature>
<evidence type="ECO:0000256" key="3">
    <source>
        <dbReference type="ARBA" id="ARBA00022553"/>
    </source>
</evidence>
<keyword evidence="9" id="KW-1185">Reference proteome</keyword>
<gene>
    <name evidence="10 11 12" type="primary">LOC103511370</name>
</gene>
<dbReference type="InterPro" id="IPR037789">
    <property type="entry name" value="FIP_classI"/>
</dbReference>
<feature type="region of interest" description="Disordered" evidence="6">
    <location>
        <begin position="247"/>
        <end position="453"/>
    </location>
</feature>
<reference evidence="10 11" key="1">
    <citation type="submission" date="2025-04" db="UniProtKB">
        <authorList>
            <consortium name="RefSeq"/>
        </authorList>
    </citation>
    <scope>IDENTIFICATION</scope>
</reference>
<dbReference type="InterPro" id="IPR035892">
    <property type="entry name" value="C2_domain_sf"/>
</dbReference>
<evidence type="ECO:0000256" key="4">
    <source>
        <dbReference type="ARBA" id="ARBA00022753"/>
    </source>
</evidence>
<keyword evidence="4" id="KW-0967">Endosome</keyword>
<evidence type="ECO:0000313" key="9">
    <source>
        <dbReference type="Proteomes" id="UP000079169"/>
    </source>
</evidence>
<dbReference type="RefSeq" id="XP_008474315.1">
    <property type="nucleotide sequence ID" value="XM_008476093.3"/>
</dbReference>
<evidence type="ECO:0000259" key="8">
    <source>
        <dbReference type="PROSITE" id="PS51511"/>
    </source>
</evidence>
<dbReference type="PANTHER" id="PTHR15746:SF23">
    <property type="entry name" value="RAB11 INTERACTING PROTEIN, ISOFORM A"/>
    <property type="match status" value="1"/>
</dbReference>
<feature type="compositionally biased region" description="Low complexity" evidence="6">
    <location>
        <begin position="262"/>
        <end position="282"/>
    </location>
</feature>
<protein>
    <submittedName>
        <fullName evidence="10 11">Rab11 family-interacting protein 5</fullName>
    </submittedName>
</protein>
<dbReference type="FunFam" id="2.60.40.150:FF:000151">
    <property type="entry name" value="Rab11 family-interacting protein 1"/>
    <property type="match status" value="1"/>
</dbReference>
<dbReference type="PaxDb" id="121845-A0A1S4EEB7"/>
<evidence type="ECO:0000259" key="7">
    <source>
        <dbReference type="PROSITE" id="PS50004"/>
    </source>
</evidence>
<feature type="compositionally biased region" description="Low complexity" evidence="6">
    <location>
        <begin position="348"/>
        <end position="363"/>
    </location>
</feature>
<dbReference type="PANTHER" id="PTHR15746">
    <property type="entry name" value="RAB11-RELATED"/>
    <property type="match status" value="1"/>
</dbReference>
<evidence type="ECO:0000256" key="2">
    <source>
        <dbReference type="ARBA" id="ARBA00022448"/>
    </source>
</evidence>
<evidence type="ECO:0000256" key="1">
    <source>
        <dbReference type="ARBA" id="ARBA00004172"/>
    </source>
</evidence>
<keyword evidence="2" id="KW-0813">Transport</keyword>
<dbReference type="SMART" id="SM00239">
    <property type="entry name" value="C2"/>
    <property type="match status" value="1"/>
</dbReference>
<evidence type="ECO:0000313" key="11">
    <source>
        <dbReference type="RefSeq" id="XP_008474315.1"/>
    </source>
</evidence>
<sequence>MWSPTHVQVTVQKGKGLLTKGKNGTNDAFVTISLGKEKYQTSVKEKAPENVEWHEECELEIPKQGNKAEIVLTALHHNFLGVDEFLGQVSIPLADIDIYERPRNRWYKLKNKPGKEENKERGELEAKITFTVRSGSLSNLSKKEKHKSSLGAISQAASSISGSLMSINSEKKGLKKFAKSFGNKMIRKDKKLGSNTNIGSSKNLSSSTLCVNLPSKQNIGDADPGVISDEDEFAFDNLSSKSSVRSFDINHSETPPHSSLDNITTTSENSNTTSQHSEATVPPAKPPRTVPPAPAPAPLQREKSEDEWEQKLHTRKGLDPDLGGGGRETLKRRLWENSHHWKDEDIIRSSSPSPIPKPRNSSNVSESDKSLESPSPLSDKKEVKSRTTLSSMHEQEKKESKSKNNTPQESEKEKKIKGARWKDTMERIIIGRETDKEPSGATSNTSRLSPELLSKYEDKSRDDLIEMVSDLQGQVEQQAVREKEIKDYLEDLLLRVMETSPWVLQKPFMSCKSQSQIM</sequence>
<dbReference type="GO" id="GO:0015031">
    <property type="term" value="P:protein transport"/>
    <property type="evidence" value="ECO:0007669"/>
    <property type="project" value="UniProtKB-KW"/>
</dbReference>
<dbReference type="CTD" id="32850"/>
<feature type="domain" description="C2" evidence="7">
    <location>
        <begin position="1"/>
        <end position="107"/>
    </location>
</feature>
<dbReference type="Gene3D" id="1.20.5.2440">
    <property type="match status" value="1"/>
</dbReference>
<dbReference type="SUPFAM" id="SSF49562">
    <property type="entry name" value="C2 domain (Calcium/lipid-binding domain, CaLB)"/>
    <property type="match status" value="1"/>
</dbReference>
<dbReference type="SUPFAM" id="SSF144270">
    <property type="entry name" value="Eferin C-derminal domain-like"/>
    <property type="match status" value="1"/>
</dbReference>
<evidence type="ECO:0000313" key="10">
    <source>
        <dbReference type="RefSeq" id="XP_008474314.1"/>
    </source>
</evidence>
<dbReference type="InterPro" id="IPR019018">
    <property type="entry name" value="Rab-bd_FIP-RBD"/>
</dbReference>
<dbReference type="AlphaFoldDB" id="A0A1S4EEB7"/>
<dbReference type="InterPro" id="IPR037245">
    <property type="entry name" value="FIP-RBD_C_sf"/>
</dbReference>
<dbReference type="RefSeq" id="XP_008474314.1">
    <property type="nucleotide sequence ID" value="XM_008476092.3"/>
</dbReference>
<feature type="compositionally biased region" description="Basic and acidic residues" evidence="6">
    <location>
        <begin position="393"/>
        <end position="402"/>
    </location>
</feature>
<dbReference type="Pfam" id="PF00168">
    <property type="entry name" value="C2"/>
    <property type="match status" value="1"/>
</dbReference>
<proteinExistence type="predicted"/>
<dbReference type="OMA" id="IPEQGNT"/>
<organism evidence="9 12">
    <name type="scientific">Diaphorina citri</name>
    <name type="common">Asian citrus psyllid</name>
    <dbReference type="NCBI Taxonomy" id="121845"/>
    <lineage>
        <taxon>Eukaryota</taxon>
        <taxon>Metazoa</taxon>
        <taxon>Ecdysozoa</taxon>
        <taxon>Arthropoda</taxon>
        <taxon>Hexapoda</taxon>
        <taxon>Insecta</taxon>
        <taxon>Pterygota</taxon>
        <taxon>Neoptera</taxon>
        <taxon>Paraneoptera</taxon>
        <taxon>Hemiptera</taxon>
        <taxon>Sternorrhyncha</taxon>
        <taxon>Psylloidea</taxon>
        <taxon>Psyllidae</taxon>
        <taxon>Diaphorininae</taxon>
        <taxon>Diaphorina</taxon>
    </lineage>
</organism>
<comment type="subcellular location">
    <subcellularLocation>
        <location evidence="1">Recycling endosome</location>
    </subcellularLocation>
</comment>
<dbReference type="RefSeq" id="XP_017300449.1">
    <property type="nucleotide sequence ID" value="XM_017444960.2"/>
</dbReference>
<dbReference type="GO" id="GO:0031267">
    <property type="term" value="F:small GTPase binding"/>
    <property type="evidence" value="ECO:0007669"/>
    <property type="project" value="InterPro"/>
</dbReference>
<evidence type="ECO:0000256" key="6">
    <source>
        <dbReference type="SAM" id="MobiDB-lite"/>
    </source>
</evidence>
<dbReference type="STRING" id="121845.A0A1S4EEB7"/>
<dbReference type="GO" id="GO:0055037">
    <property type="term" value="C:recycling endosome"/>
    <property type="evidence" value="ECO:0007669"/>
    <property type="project" value="UniProtKB-SubCell"/>
</dbReference>
<dbReference type="InterPro" id="IPR000008">
    <property type="entry name" value="C2_dom"/>
</dbReference>
<name>A0A1S4EEB7_DIACI</name>
<accession>A0A1S4EEB7</accession>